<name>A0AAD7AR27_9AGAR</name>
<dbReference type="SUPFAM" id="SSF52047">
    <property type="entry name" value="RNI-like"/>
    <property type="match status" value="1"/>
</dbReference>
<dbReference type="PANTHER" id="PTHR13318:SF190">
    <property type="entry name" value="PARTNER OF PAIRED, ISOFORM B"/>
    <property type="match status" value="1"/>
</dbReference>
<dbReference type="Proteomes" id="UP001218218">
    <property type="component" value="Unassembled WGS sequence"/>
</dbReference>
<dbReference type="EMBL" id="JARIHO010000002">
    <property type="protein sequence ID" value="KAJ7366473.1"/>
    <property type="molecule type" value="Genomic_DNA"/>
</dbReference>
<dbReference type="InterPro" id="IPR032675">
    <property type="entry name" value="LRR_dom_sf"/>
</dbReference>
<reference evidence="3" key="1">
    <citation type="submission" date="2023-03" db="EMBL/GenBank/DDBJ databases">
        <title>Massive genome expansion in bonnet fungi (Mycena s.s.) driven by repeated elements and novel gene families across ecological guilds.</title>
        <authorList>
            <consortium name="Lawrence Berkeley National Laboratory"/>
            <person name="Harder C.B."/>
            <person name="Miyauchi S."/>
            <person name="Viragh M."/>
            <person name="Kuo A."/>
            <person name="Thoen E."/>
            <person name="Andreopoulos B."/>
            <person name="Lu D."/>
            <person name="Skrede I."/>
            <person name="Drula E."/>
            <person name="Henrissat B."/>
            <person name="Morin E."/>
            <person name="Kohler A."/>
            <person name="Barry K."/>
            <person name="LaButti K."/>
            <person name="Morin E."/>
            <person name="Salamov A."/>
            <person name="Lipzen A."/>
            <person name="Mereny Z."/>
            <person name="Hegedus B."/>
            <person name="Baldrian P."/>
            <person name="Stursova M."/>
            <person name="Weitz H."/>
            <person name="Taylor A."/>
            <person name="Grigoriev I.V."/>
            <person name="Nagy L.G."/>
            <person name="Martin F."/>
            <person name="Kauserud H."/>
        </authorList>
    </citation>
    <scope>NUCLEOTIDE SEQUENCE</scope>
    <source>
        <strain evidence="3">CBHHK002</strain>
    </source>
</reference>
<evidence type="ECO:0000259" key="2">
    <source>
        <dbReference type="Pfam" id="PF12937"/>
    </source>
</evidence>
<gene>
    <name evidence="3" type="ORF">DFH08DRAFT_168117</name>
</gene>
<sequence>MPASSISVRDILLEQTERTRQSSKADIERLIEESKLKIASLESQISTLVQLRDRESACVAALRHLISPISTLPAELLVEIFVLAVHYNTHIMDAFRISQVCSHWRRVAHSTPRLWTGRIWVDDFFDWADDLECAEAEQVYADGLKDWLARSAPLSVSLLFSSELPIISSRVSEEIMGIAARWRSLILIGAPTASAVWRLSECRLDGLEELSLPTLQEDTDIHSSTIISFSAVPRLRKLGISIFSNAPQIQMPWSQLVELKLNCDLPDVALDILAQCTNLVKATTGTPGWSVHPEASRDIVALSRLRTLSLDFHEEGYFTPFLHYISAPALEKLHLDFDDDMEWVEAHLTAFQLRAPNITQLELNYSGLTSDDLTAVIRLAPSLTHLHLSFCNHCIDDALIDALRYREGAKPLVPRIHTLVLENWVQNFTEDNLASMIASRWWTDAEVASYSTPPTVSRWTRVKLSLNAFSAHFKDTIEVLRSKGLPLELSDD</sequence>
<organism evidence="3 4">
    <name type="scientific">Mycena albidolilacea</name>
    <dbReference type="NCBI Taxonomy" id="1033008"/>
    <lineage>
        <taxon>Eukaryota</taxon>
        <taxon>Fungi</taxon>
        <taxon>Dikarya</taxon>
        <taxon>Basidiomycota</taxon>
        <taxon>Agaricomycotina</taxon>
        <taxon>Agaricomycetes</taxon>
        <taxon>Agaricomycetidae</taxon>
        <taxon>Agaricales</taxon>
        <taxon>Marasmiineae</taxon>
        <taxon>Mycenaceae</taxon>
        <taxon>Mycena</taxon>
    </lineage>
</organism>
<accession>A0AAD7AR27</accession>
<dbReference type="InterPro" id="IPR001810">
    <property type="entry name" value="F-box_dom"/>
</dbReference>
<dbReference type="GO" id="GO:0031146">
    <property type="term" value="P:SCF-dependent proteasomal ubiquitin-dependent protein catabolic process"/>
    <property type="evidence" value="ECO:0007669"/>
    <property type="project" value="TreeGrafter"/>
</dbReference>
<evidence type="ECO:0000313" key="4">
    <source>
        <dbReference type="Proteomes" id="UP001218218"/>
    </source>
</evidence>
<proteinExistence type="predicted"/>
<comment type="caution">
    <text evidence="3">The sequence shown here is derived from an EMBL/GenBank/DDBJ whole genome shotgun (WGS) entry which is preliminary data.</text>
</comment>
<dbReference type="AlphaFoldDB" id="A0AAD7AR27"/>
<keyword evidence="4" id="KW-1185">Reference proteome</keyword>
<dbReference type="PANTHER" id="PTHR13318">
    <property type="entry name" value="PARTNER OF PAIRED, ISOFORM B-RELATED"/>
    <property type="match status" value="1"/>
</dbReference>
<dbReference type="Gene3D" id="3.80.10.10">
    <property type="entry name" value="Ribonuclease Inhibitor"/>
    <property type="match status" value="1"/>
</dbReference>
<keyword evidence="1" id="KW-0175">Coiled coil</keyword>
<evidence type="ECO:0000313" key="3">
    <source>
        <dbReference type="EMBL" id="KAJ7366473.1"/>
    </source>
</evidence>
<protein>
    <recommendedName>
        <fullName evidence="2">F-box domain-containing protein</fullName>
    </recommendedName>
</protein>
<dbReference type="InterPro" id="IPR036047">
    <property type="entry name" value="F-box-like_dom_sf"/>
</dbReference>
<dbReference type="Gene3D" id="1.20.1280.50">
    <property type="match status" value="1"/>
</dbReference>
<dbReference type="Pfam" id="PF12937">
    <property type="entry name" value="F-box-like"/>
    <property type="match status" value="1"/>
</dbReference>
<feature type="coiled-coil region" evidence="1">
    <location>
        <begin position="13"/>
        <end position="51"/>
    </location>
</feature>
<dbReference type="SUPFAM" id="SSF81383">
    <property type="entry name" value="F-box domain"/>
    <property type="match status" value="1"/>
</dbReference>
<dbReference type="GO" id="GO:0019005">
    <property type="term" value="C:SCF ubiquitin ligase complex"/>
    <property type="evidence" value="ECO:0007669"/>
    <property type="project" value="TreeGrafter"/>
</dbReference>
<evidence type="ECO:0000256" key="1">
    <source>
        <dbReference type="SAM" id="Coils"/>
    </source>
</evidence>
<feature type="domain" description="F-box" evidence="2">
    <location>
        <begin position="69"/>
        <end position="116"/>
    </location>
</feature>